<dbReference type="InterPro" id="IPR036264">
    <property type="entry name" value="Bact_exopeptidase_dim_dom"/>
</dbReference>
<evidence type="ECO:0000256" key="3">
    <source>
        <dbReference type="PIRSR" id="PIRSR037238-1"/>
    </source>
</evidence>
<protein>
    <submittedName>
        <fullName evidence="5">M20 family metallopeptidase</fullName>
    </submittedName>
</protein>
<keyword evidence="1" id="KW-0479">Metal-binding</keyword>
<dbReference type="PIRSF" id="PIRSF037238">
    <property type="entry name" value="Carboxypeptidase_G2"/>
    <property type="match status" value="1"/>
</dbReference>
<evidence type="ECO:0000256" key="1">
    <source>
        <dbReference type="ARBA" id="ARBA00022723"/>
    </source>
</evidence>
<reference evidence="5 6" key="1">
    <citation type="submission" date="2019-04" db="EMBL/GenBank/DDBJ databases">
        <title>Phreatobacter aquaticus sp. nov.</title>
        <authorList>
            <person name="Choi A."/>
        </authorList>
    </citation>
    <scope>NUCLEOTIDE SEQUENCE [LARGE SCALE GENOMIC DNA]</scope>
    <source>
        <strain evidence="5 6">KCTC 52518</strain>
    </source>
</reference>
<organism evidence="5 6">
    <name type="scientific">Phreatobacter stygius</name>
    <dbReference type="NCBI Taxonomy" id="1940610"/>
    <lineage>
        <taxon>Bacteria</taxon>
        <taxon>Pseudomonadati</taxon>
        <taxon>Pseudomonadota</taxon>
        <taxon>Alphaproteobacteria</taxon>
        <taxon>Hyphomicrobiales</taxon>
        <taxon>Phreatobacteraceae</taxon>
        <taxon>Phreatobacter</taxon>
    </lineage>
</organism>
<proteinExistence type="predicted"/>
<feature type="active site" evidence="3">
    <location>
        <position position="86"/>
    </location>
</feature>
<dbReference type="Pfam" id="PF01546">
    <property type="entry name" value="Peptidase_M20"/>
    <property type="match status" value="1"/>
</dbReference>
<dbReference type="Proteomes" id="UP000298781">
    <property type="component" value="Chromosome"/>
</dbReference>
<dbReference type="InterPro" id="IPR011650">
    <property type="entry name" value="Peptidase_M20_dimer"/>
</dbReference>
<dbReference type="Gene3D" id="3.40.630.10">
    <property type="entry name" value="Zn peptidases"/>
    <property type="match status" value="1"/>
</dbReference>
<evidence type="ECO:0000259" key="4">
    <source>
        <dbReference type="Pfam" id="PF07687"/>
    </source>
</evidence>
<dbReference type="CDD" id="cd03885">
    <property type="entry name" value="M20_CPDG2"/>
    <property type="match status" value="1"/>
</dbReference>
<dbReference type="InterPro" id="IPR002933">
    <property type="entry name" value="Peptidase_M20"/>
</dbReference>
<accession>A0A4D7B781</accession>
<dbReference type="AlphaFoldDB" id="A0A4D7B781"/>
<dbReference type="SUPFAM" id="SSF53187">
    <property type="entry name" value="Zn-dependent exopeptidases"/>
    <property type="match status" value="1"/>
</dbReference>
<dbReference type="GO" id="GO:0016787">
    <property type="term" value="F:hydrolase activity"/>
    <property type="evidence" value="ECO:0007669"/>
    <property type="project" value="UniProtKB-KW"/>
</dbReference>
<dbReference type="OrthoDB" id="9776600at2"/>
<name>A0A4D7B781_9HYPH</name>
<evidence type="ECO:0000313" key="5">
    <source>
        <dbReference type="EMBL" id="QCI66220.1"/>
    </source>
</evidence>
<dbReference type="Gene3D" id="3.30.70.360">
    <property type="match status" value="1"/>
</dbReference>
<dbReference type="EMBL" id="CP039690">
    <property type="protein sequence ID" value="QCI66220.1"/>
    <property type="molecule type" value="Genomic_DNA"/>
</dbReference>
<dbReference type="RefSeq" id="WP_136961664.1">
    <property type="nucleotide sequence ID" value="NZ_CP039690.1"/>
</dbReference>
<dbReference type="Pfam" id="PF07687">
    <property type="entry name" value="M20_dimer"/>
    <property type="match status" value="1"/>
</dbReference>
<dbReference type="SUPFAM" id="SSF55031">
    <property type="entry name" value="Bacterial exopeptidase dimerisation domain"/>
    <property type="match status" value="1"/>
</dbReference>
<dbReference type="PANTHER" id="PTHR43808">
    <property type="entry name" value="ACETYLORNITHINE DEACETYLASE"/>
    <property type="match status" value="1"/>
</dbReference>
<feature type="active site" description="Proton acceptor" evidence="3">
    <location>
        <position position="148"/>
    </location>
</feature>
<dbReference type="InterPro" id="IPR017150">
    <property type="entry name" value="Pept_M20_glutamate_carboxypep"/>
</dbReference>
<keyword evidence="6" id="KW-1185">Reference proteome</keyword>
<dbReference type="GO" id="GO:0046872">
    <property type="term" value="F:metal ion binding"/>
    <property type="evidence" value="ECO:0007669"/>
    <property type="project" value="UniProtKB-KW"/>
</dbReference>
<evidence type="ECO:0000256" key="2">
    <source>
        <dbReference type="ARBA" id="ARBA00022801"/>
    </source>
</evidence>
<evidence type="ECO:0000313" key="6">
    <source>
        <dbReference type="Proteomes" id="UP000298781"/>
    </source>
</evidence>
<sequence length="381" mass="40237">MTLKAATVPLHEDEVIEGIRRWVVTESPSHDAGGVEAVLDEVEKDFEGLPVTIDRRVGTGGYAGVLKVSSAEPSNEKPILVLTHVDTVHPKGTLTGRLPFRREGDKLYGPGLYDMKGGAYLAVAGYRALIRAGVATARPITFLFTPDEEVGSPTSRGIIEEEARKAAYVLVTEPARDGGRIVTARKGVARFVLTTHGRPAHAGARHQDGRSAIREMAHQILAVEGMTNYARGITTTVGLIKGGSAANVTPETCTAEIDLRVPDPEIGAEMVARIRGLAAVTPDVTVHVEGDLNRPPYPKTALITEMLARAQGVARSIGFDLEDCPMTGGGSDGNFTAALGVPTLDGLGIDGAGAHTLDEHGLVSSIVPRARLLAGLMETLR</sequence>
<feature type="domain" description="Peptidase M20 dimerisation" evidence="4">
    <location>
        <begin position="183"/>
        <end position="277"/>
    </location>
</feature>
<keyword evidence="2" id="KW-0378">Hydrolase</keyword>
<gene>
    <name evidence="5" type="ORF">E8M01_19580</name>
</gene>
<dbReference type="PANTHER" id="PTHR43808:SF9">
    <property type="entry name" value="BLL0789 PROTEIN"/>
    <property type="match status" value="1"/>
</dbReference>
<dbReference type="InterPro" id="IPR050072">
    <property type="entry name" value="Peptidase_M20A"/>
</dbReference>
<dbReference type="KEGG" id="pstg:E8M01_19580"/>